<organism evidence="2 3">
    <name type="scientific">Gemmata massiliana</name>
    <dbReference type="NCBI Taxonomy" id="1210884"/>
    <lineage>
        <taxon>Bacteria</taxon>
        <taxon>Pseudomonadati</taxon>
        <taxon>Planctomycetota</taxon>
        <taxon>Planctomycetia</taxon>
        <taxon>Gemmatales</taxon>
        <taxon>Gemmataceae</taxon>
        <taxon>Gemmata</taxon>
    </lineage>
</organism>
<proteinExistence type="predicted"/>
<dbReference type="KEGG" id="gms:SOIL9_22060"/>
<sequence length="181" mass="19477">MARPCLSGEGFITCGGLAVSRVLVLMIVGGLTTCSVGCQSARYVSRQSDSGVIAIPSNSNSWPFHYRQEAETLIRQHVGPDYEIVDEREVVTGTRTTNDEHTQRDLTPNKKQPNMPGERITTTGTATSSNVSEWQITYKKRQPFMNIGNARAPATNSPTGVQPASGTAPPGPGVSVLPYNQ</sequence>
<reference evidence="2 3" key="1">
    <citation type="submission" date="2019-05" db="EMBL/GenBank/DDBJ databases">
        <authorList>
            <consortium name="Science for Life Laboratories"/>
        </authorList>
    </citation>
    <scope>NUCLEOTIDE SEQUENCE [LARGE SCALE GENOMIC DNA]</scope>
    <source>
        <strain evidence="2">Soil9</strain>
    </source>
</reference>
<name>A0A6P2D2F3_9BACT</name>
<feature type="compositionally biased region" description="Polar residues" evidence="1">
    <location>
        <begin position="154"/>
        <end position="165"/>
    </location>
</feature>
<evidence type="ECO:0000313" key="3">
    <source>
        <dbReference type="Proteomes" id="UP000464178"/>
    </source>
</evidence>
<feature type="compositionally biased region" description="Basic and acidic residues" evidence="1">
    <location>
        <begin position="97"/>
        <end position="108"/>
    </location>
</feature>
<protein>
    <submittedName>
        <fullName evidence="2">Uncharacterized protein</fullName>
    </submittedName>
</protein>
<dbReference type="EMBL" id="LR593886">
    <property type="protein sequence ID" value="VTR95508.1"/>
    <property type="molecule type" value="Genomic_DNA"/>
</dbReference>
<feature type="region of interest" description="Disordered" evidence="1">
    <location>
        <begin position="148"/>
        <end position="181"/>
    </location>
</feature>
<evidence type="ECO:0000256" key="1">
    <source>
        <dbReference type="SAM" id="MobiDB-lite"/>
    </source>
</evidence>
<dbReference type="AlphaFoldDB" id="A0A6P2D2F3"/>
<gene>
    <name evidence="2" type="ORF">SOIL9_22060</name>
</gene>
<keyword evidence="3" id="KW-1185">Reference proteome</keyword>
<dbReference type="Proteomes" id="UP000464178">
    <property type="component" value="Chromosome"/>
</dbReference>
<feature type="region of interest" description="Disordered" evidence="1">
    <location>
        <begin position="93"/>
        <end position="128"/>
    </location>
</feature>
<evidence type="ECO:0000313" key="2">
    <source>
        <dbReference type="EMBL" id="VTR95508.1"/>
    </source>
</evidence>
<accession>A0A6P2D2F3</accession>